<proteinExistence type="inferred from homology"/>
<dbReference type="Pfam" id="PF02321">
    <property type="entry name" value="OEP"/>
    <property type="match status" value="2"/>
</dbReference>
<dbReference type="PANTHER" id="PTHR30203:SF25">
    <property type="entry name" value="OUTER MEMBRANE PROTEIN-RELATED"/>
    <property type="match status" value="1"/>
</dbReference>
<dbReference type="NCBIfam" id="TIGR01845">
    <property type="entry name" value="outer_NodT"/>
    <property type="match status" value="1"/>
</dbReference>
<dbReference type="GO" id="GO:0015562">
    <property type="term" value="F:efflux transmembrane transporter activity"/>
    <property type="evidence" value="ECO:0007669"/>
    <property type="project" value="InterPro"/>
</dbReference>
<keyword evidence="2" id="KW-0732">Signal</keyword>
<keyword evidence="2" id="KW-0812">Transmembrane</keyword>
<keyword evidence="2" id="KW-1134">Transmembrane beta strand</keyword>
<dbReference type="RefSeq" id="WP_085358859.1">
    <property type="nucleotide sequence ID" value="NZ_MTAB01000008.1"/>
</dbReference>
<keyword evidence="2" id="KW-0564">Palmitate</keyword>
<comment type="subcellular location">
    <subcellularLocation>
        <location evidence="2">Cell membrane</location>
        <topology evidence="2">Lipid-anchor</topology>
    </subcellularLocation>
</comment>
<comment type="caution">
    <text evidence="3">The sequence shown here is derived from an EMBL/GenBank/DDBJ whole genome shotgun (WGS) entry which is preliminary data.</text>
</comment>
<name>A0A1X3DJH0_9NEIS</name>
<keyword evidence="2" id="KW-0472">Membrane</keyword>
<reference evidence="4" key="1">
    <citation type="submission" date="2017-01" db="EMBL/GenBank/DDBJ databases">
        <authorList>
            <person name="Mah S.A."/>
            <person name="Swanson W.J."/>
            <person name="Moy G.W."/>
            <person name="Vacquier V.D."/>
        </authorList>
    </citation>
    <scope>NUCLEOTIDE SEQUENCE [LARGE SCALE GENOMIC DNA]</scope>
    <source>
        <strain evidence="4">124861</strain>
    </source>
</reference>
<dbReference type="PANTHER" id="PTHR30203">
    <property type="entry name" value="OUTER MEMBRANE CATION EFFLUX PROTEIN"/>
    <property type="match status" value="1"/>
</dbReference>
<organism evidence="3 4">
    <name type="scientific">Neisseria dumasiana</name>
    <dbReference type="NCBI Taxonomy" id="1931275"/>
    <lineage>
        <taxon>Bacteria</taxon>
        <taxon>Pseudomonadati</taxon>
        <taxon>Pseudomonadota</taxon>
        <taxon>Betaproteobacteria</taxon>
        <taxon>Neisseriales</taxon>
        <taxon>Neisseriaceae</taxon>
        <taxon>Neisseria</taxon>
    </lineage>
</organism>
<evidence type="ECO:0000256" key="1">
    <source>
        <dbReference type="ARBA" id="ARBA00007613"/>
    </source>
</evidence>
<keyword evidence="2" id="KW-0449">Lipoprotein</keyword>
<evidence type="ECO:0000256" key="2">
    <source>
        <dbReference type="RuleBase" id="RU362097"/>
    </source>
</evidence>
<dbReference type="Gene3D" id="2.20.200.10">
    <property type="entry name" value="Outer membrane efflux proteins (OEP)"/>
    <property type="match status" value="1"/>
</dbReference>
<dbReference type="OrthoDB" id="9770517at2"/>
<evidence type="ECO:0000313" key="4">
    <source>
        <dbReference type="Proteomes" id="UP000193303"/>
    </source>
</evidence>
<dbReference type="STRING" id="1931275.BV914_00285"/>
<evidence type="ECO:0000313" key="3">
    <source>
        <dbReference type="EMBL" id="OSI22801.1"/>
    </source>
</evidence>
<dbReference type="PROSITE" id="PS51257">
    <property type="entry name" value="PROKAR_LIPOPROTEIN"/>
    <property type="match status" value="1"/>
</dbReference>
<dbReference type="Proteomes" id="UP000193303">
    <property type="component" value="Unassembled WGS sequence"/>
</dbReference>
<sequence>MNISLKHFYVSMAAALMLAACKSTVVPLDSKIDIPQAFSQAEAARGSAEIGRWWQHWNDPVLSRLIEQGLQQNHDIRIARSRLNEARAIERLADADKGSTVGAGAEASRLNARIGNPLSNETRSVLGRIPQAADLAGERFTLKGNSLTGGFSASWEPDIFGQKRSDADAAAYAALGRQEEVYGTQVLIGGEIAEHYLQARAAQARLKSVNRSIATVERLAKYVQGRFKAGHVTAYEVDEVATRLTALRAKQSTIESEYAAHVRSIAVLTGQTPQTFVLPESSVNILSAQPAAPNGQTPQGLLERRPDIRAHAAQVNAYAAKFASAKADLLPRFNIEFLGRGTISIGSDSDLKGWGSLIKAGIQVPIFTNGRIKANIAAADARLQTALLQYDQNILKALSEVDSAYQAHSALTRQNTLLITAHKQAAKQAGDAEKLFQYGQKTLDNALTARLNEEAVRENLIQSQLARARMLIGLYKALGGGWEQGGYSQST</sequence>
<dbReference type="EMBL" id="MTAB01000008">
    <property type="protein sequence ID" value="OSI22801.1"/>
    <property type="molecule type" value="Genomic_DNA"/>
</dbReference>
<dbReference type="GO" id="GO:0005886">
    <property type="term" value="C:plasma membrane"/>
    <property type="evidence" value="ECO:0007669"/>
    <property type="project" value="UniProtKB-SubCell"/>
</dbReference>
<feature type="chain" id="PRO_5011818502" description="Transporter" evidence="2">
    <location>
        <begin position="20"/>
        <end position="491"/>
    </location>
</feature>
<dbReference type="InterPro" id="IPR003423">
    <property type="entry name" value="OMP_efflux"/>
</dbReference>
<gene>
    <name evidence="3" type="ORF">BV912_05045</name>
</gene>
<dbReference type="SUPFAM" id="SSF56954">
    <property type="entry name" value="Outer membrane efflux proteins (OEP)"/>
    <property type="match status" value="1"/>
</dbReference>
<dbReference type="InterPro" id="IPR010131">
    <property type="entry name" value="MdtP/NodT-like"/>
</dbReference>
<comment type="similarity">
    <text evidence="1 2">Belongs to the outer membrane factor (OMF) (TC 1.B.17) family.</text>
</comment>
<evidence type="ECO:0008006" key="5">
    <source>
        <dbReference type="Google" id="ProtNLM"/>
    </source>
</evidence>
<protein>
    <recommendedName>
        <fullName evidence="5">Transporter</fullName>
    </recommendedName>
</protein>
<dbReference type="AlphaFoldDB" id="A0A1X3DJH0"/>
<dbReference type="Gene3D" id="1.20.1600.10">
    <property type="entry name" value="Outer membrane efflux proteins (OEP)"/>
    <property type="match status" value="1"/>
</dbReference>
<feature type="signal peptide" evidence="2">
    <location>
        <begin position="1"/>
        <end position="19"/>
    </location>
</feature>
<accession>A0A1X3DJH0</accession>